<keyword evidence="4 6" id="KW-1133">Transmembrane helix</keyword>
<comment type="caution">
    <text evidence="7">The sequence shown here is derived from an EMBL/GenBank/DDBJ whole genome shotgun (WGS) entry which is preliminary data.</text>
</comment>
<dbReference type="PANTHER" id="PTHR30250:SF11">
    <property type="entry name" value="O-ANTIGEN TRANSPORTER-RELATED"/>
    <property type="match status" value="1"/>
</dbReference>
<gene>
    <name evidence="7" type="ORF">AAK873_11065</name>
</gene>
<evidence type="ECO:0000256" key="5">
    <source>
        <dbReference type="ARBA" id="ARBA00023136"/>
    </source>
</evidence>
<sequence length="447" mass="48844">MMRPVARHSMSKRVLSTIGVFGGAQAVTIFCSLIRIKLVALWIGAAGVGLFGLYNAAVELIAAVTQFNMRSTAVRDIALARLTDRAHIFAVVRRWAWFLGLSGALLTLVSAPMLSRWTFGDDAHCGGFMWLSVVLLISSLAGGELAIMQGSGLLRRLARASLWGGVGGLVLSVPLFYFFRLDSVVPSIAVYSLATLVAALFIRERPEKVHMSCRDTMMAGAGFIKLGAWMTVSSFMAVLAQYAIVAYINTRGGMAETGYFQAGYTLVNRYVAVLFAAIGMEFYPRIASSVRSGRTTSVYVSHEIAVISVLLVPAVVLFIVFRHMIIWLLYTPDFYCIETYISWAVAGMPFRAVGWCMAYVIVARGDGLVYMLTEVTSALVYFFASVVLYGRYGLDGAGYAYIIWYAIYMCIVGAVYFGRYGLRLSYRAAWLVAVSSVAGALSVLLTL</sequence>
<feature type="transmembrane region" description="Helical" evidence="6">
    <location>
        <begin position="42"/>
        <end position="65"/>
    </location>
</feature>
<feature type="transmembrane region" description="Helical" evidence="6">
    <location>
        <begin position="304"/>
        <end position="328"/>
    </location>
</feature>
<feature type="transmembrane region" description="Helical" evidence="6">
    <location>
        <begin position="223"/>
        <end position="244"/>
    </location>
</feature>
<feature type="transmembrane region" description="Helical" evidence="6">
    <location>
        <begin position="369"/>
        <end position="392"/>
    </location>
</feature>
<feature type="transmembrane region" description="Helical" evidence="6">
    <location>
        <begin position="264"/>
        <end position="283"/>
    </location>
</feature>
<keyword evidence="5 6" id="KW-0472">Membrane</keyword>
<dbReference type="EMBL" id="JBCLPP010000034">
    <property type="protein sequence ID" value="MEY8246152.1"/>
    <property type="molecule type" value="Genomic_DNA"/>
</dbReference>
<keyword evidence="3 6" id="KW-0812">Transmembrane</keyword>
<evidence type="ECO:0000256" key="1">
    <source>
        <dbReference type="ARBA" id="ARBA00004651"/>
    </source>
</evidence>
<dbReference type="Proteomes" id="UP001565200">
    <property type="component" value="Unassembled WGS sequence"/>
</dbReference>
<feature type="transmembrane region" description="Helical" evidence="6">
    <location>
        <begin position="95"/>
        <end position="115"/>
    </location>
</feature>
<keyword evidence="2" id="KW-1003">Cell membrane</keyword>
<feature type="transmembrane region" description="Helical" evidence="6">
    <location>
        <begin position="424"/>
        <end position="445"/>
    </location>
</feature>
<evidence type="ECO:0000313" key="7">
    <source>
        <dbReference type="EMBL" id="MEY8246152.1"/>
    </source>
</evidence>
<evidence type="ECO:0000256" key="6">
    <source>
        <dbReference type="SAM" id="Phobius"/>
    </source>
</evidence>
<evidence type="ECO:0000256" key="4">
    <source>
        <dbReference type="ARBA" id="ARBA00022989"/>
    </source>
</evidence>
<feature type="transmembrane region" description="Helical" evidence="6">
    <location>
        <begin position="340"/>
        <end position="362"/>
    </location>
</feature>
<protein>
    <submittedName>
        <fullName evidence="7">Oligosaccharide flippase family protein</fullName>
    </submittedName>
</protein>
<feature type="transmembrane region" description="Helical" evidence="6">
    <location>
        <begin position="184"/>
        <end position="202"/>
    </location>
</feature>
<feature type="transmembrane region" description="Helical" evidence="6">
    <location>
        <begin position="127"/>
        <end position="148"/>
    </location>
</feature>
<name>A0ABV4CXL4_9BACT</name>
<evidence type="ECO:0000256" key="3">
    <source>
        <dbReference type="ARBA" id="ARBA00022692"/>
    </source>
</evidence>
<dbReference type="PANTHER" id="PTHR30250">
    <property type="entry name" value="PST FAMILY PREDICTED COLANIC ACID TRANSPORTER"/>
    <property type="match status" value="1"/>
</dbReference>
<organism evidence="7 8">
    <name type="scientific">Heminiphilus faecis</name>
    <dbReference type="NCBI Taxonomy" id="2601703"/>
    <lineage>
        <taxon>Bacteria</taxon>
        <taxon>Pseudomonadati</taxon>
        <taxon>Bacteroidota</taxon>
        <taxon>Bacteroidia</taxon>
        <taxon>Bacteroidales</taxon>
        <taxon>Muribaculaceae</taxon>
        <taxon>Heminiphilus</taxon>
    </lineage>
</organism>
<keyword evidence="8" id="KW-1185">Reference proteome</keyword>
<evidence type="ECO:0000313" key="8">
    <source>
        <dbReference type="Proteomes" id="UP001565200"/>
    </source>
</evidence>
<dbReference type="InterPro" id="IPR050833">
    <property type="entry name" value="Poly_Biosynth_Transport"/>
</dbReference>
<comment type="subcellular location">
    <subcellularLocation>
        <location evidence="1">Cell membrane</location>
        <topology evidence="1">Multi-pass membrane protein</topology>
    </subcellularLocation>
</comment>
<accession>A0ABV4CXL4</accession>
<reference evidence="7 8" key="1">
    <citation type="submission" date="2024-03" db="EMBL/GenBank/DDBJ databases">
        <title>Mouse gut bacterial collection (mGBC) of GemPharmatech.</title>
        <authorList>
            <person name="He Y."/>
            <person name="Dong L."/>
            <person name="Wu D."/>
            <person name="Gao X."/>
            <person name="Lin Z."/>
        </authorList>
    </citation>
    <scope>NUCLEOTIDE SEQUENCE [LARGE SCALE GENOMIC DNA]</scope>
    <source>
        <strain evidence="7 8">54-13</strain>
    </source>
</reference>
<dbReference type="Pfam" id="PF13440">
    <property type="entry name" value="Polysacc_synt_3"/>
    <property type="match status" value="1"/>
</dbReference>
<proteinExistence type="predicted"/>
<feature type="transmembrane region" description="Helical" evidence="6">
    <location>
        <begin position="398"/>
        <end position="417"/>
    </location>
</feature>
<dbReference type="RefSeq" id="WP_121698610.1">
    <property type="nucleotide sequence ID" value="NZ_JBCLPP010000034.1"/>
</dbReference>
<feature type="transmembrane region" description="Helical" evidence="6">
    <location>
        <begin position="160"/>
        <end position="178"/>
    </location>
</feature>
<evidence type="ECO:0000256" key="2">
    <source>
        <dbReference type="ARBA" id="ARBA00022475"/>
    </source>
</evidence>